<dbReference type="EMBL" id="NMUH01007184">
    <property type="protein sequence ID" value="MQM16811.1"/>
    <property type="molecule type" value="Genomic_DNA"/>
</dbReference>
<gene>
    <name evidence="2" type="ORF">Taro_049775</name>
</gene>
<name>A0A843XBZ0_COLES</name>
<reference evidence="2" key="1">
    <citation type="submission" date="2017-07" db="EMBL/GenBank/DDBJ databases">
        <title>Taro Niue Genome Assembly and Annotation.</title>
        <authorList>
            <person name="Atibalentja N."/>
            <person name="Keating K."/>
            <person name="Fields C.J."/>
        </authorList>
    </citation>
    <scope>NUCLEOTIDE SEQUENCE</scope>
    <source>
        <strain evidence="2">Niue_2</strain>
        <tissue evidence="2">Leaf</tissue>
    </source>
</reference>
<feature type="compositionally biased region" description="Low complexity" evidence="1">
    <location>
        <begin position="48"/>
        <end position="63"/>
    </location>
</feature>
<evidence type="ECO:0000256" key="1">
    <source>
        <dbReference type="SAM" id="MobiDB-lite"/>
    </source>
</evidence>
<evidence type="ECO:0000313" key="3">
    <source>
        <dbReference type="Proteomes" id="UP000652761"/>
    </source>
</evidence>
<protein>
    <submittedName>
        <fullName evidence="2">Uncharacterized protein</fullName>
    </submittedName>
</protein>
<dbReference type="Proteomes" id="UP000652761">
    <property type="component" value="Unassembled WGS sequence"/>
</dbReference>
<accession>A0A843XBZ0</accession>
<organism evidence="2 3">
    <name type="scientific">Colocasia esculenta</name>
    <name type="common">Wild taro</name>
    <name type="synonym">Arum esculentum</name>
    <dbReference type="NCBI Taxonomy" id="4460"/>
    <lineage>
        <taxon>Eukaryota</taxon>
        <taxon>Viridiplantae</taxon>
        <taxon>Streptophyta</taxon>
        <taxon>Embryophyta</taxon>
        <taxon>Tracheophyta</taxon>
        <taxon>Spermatophyta</taxon>
        <taxon>Magnoliopsida</taxon>
        <taxon>Liliopsida</taxon>
        <taxon>Araceae</taxon>
        <taxon>Aroideae</taxon>
        <taxon>Colocasieae</taxon>
        <taxon>Colocasia</taxon>
    </lineage>
</organism>
<feature type="compositionally biased region" description="Basic residues" evidence="1">
    <location>
        <begin position="23"/>
        <end position="35"/>
    </location>
</feature>
<evidence type="ECO:0000313" key="2">
    <source>
        <dbReference type="EMBL" id="MQM16811.1"/>
    </source>
</evidence>
<sequence>MKLSHFAGVFRPLAELSSEQGKKERRKRARRRRRKESLAGGGGSIRWSRPTGSSSRDSGGSARTAEGGVVQAPAHPKSLSELRVP</sequence>
<dbReference type="AlphaFoldDB" id="A0A843XBZ0"/>
<proteinExistence type="predicted"/>
<keyword evidence="3" id="KW-1185">Reference proteome</keyword>
<comment type="caution">
    <text evidence="2">The sequence shown here is derived from an EMBL/GenBank/DDBJ whole genome shotgun (WGS) entry which is preliminary data.</text>
</comment>
<feature type="region of interest" description="Disordered" evidence="1">
    <location>
        <begin position="1"/>
        <end position="85"/>
    </location>
</feature>